<comment type="caution">
    <text evidence="1">The sequence shown here is derived from an EMBL/GenBank/DDBJ whole genome shotgun (WGS) entry which is preliminary data.</text>
</comment>
<reference evidence="1 2" key="1">
    <citation type="submission" date="2018-06" db="EMBL/GenBank/DDBJ databases">
        <title>Complete Genomes of Monosporascus.</title>
        <authorList>
            <person name="Robinson A.J."/>
            <person name="Natvig D.O."/>
        </authorList>
    </citation>
    <scope>NUCLEOTIDE SEQUENCE [LARGE SCALE GENOMIC DNA]</scope>
    <source>
        <strain evidence="1 2">CBS 609.92</strain>
    </source>
</reference>
<keyword evidence="2" id="KW-1185">Reference proteome</keyword>
<sequence>MTNTVNVAHVSTSCYLLIYVSARYPVPPRNIANSFLYESTGRNLFAVTGHISLEVGRAGSHSREDVQRRVEDAVRKGWAAPSYDHPTIASLVVQDPGTGKFSKIYGTSWTDPQRDQWLEDTVKVGDSHQLPALDGSEASNLNPPFRIAADVLPTPIEAQQRRLSDNAVQKAAAAEGDESLTILGILFKPGASLPGKHQRIALTLSKE</sequence>
<dbReference type="Proteomes" id="UP000294003">
    <property type="component" value="Unassembled WGS sequence"/>
</dbReference>
<accession>A0ABY0GW47</accession>
<dbReference type="Gene3D" id="3.30.559.10">
    <property type="entry name" value="Chloramphenicol acetyltransferase-like domain"/>
    <property type="match status" value="1"/>
</dbReference>
<evidence type="ECO:0000313" key="1">
    <source>
        <dbReference type="EMBL" id="RYO75187.1"/>
    </source>
</evidence>
<dbReference type="EMBL" id="QJNS01000707">
    <property type="protein sequence ID" value="RYO75187.1"/>
    <property type="molecule type" value="Genomic_DNA"/>
</dbReference>
<gene>
    <name evidence="1" type="ORF">DL762_010116</name>
</gene>
<dbReference type="InterPro" id="IPR023213">
    <property type="entry name" value="CAT-like_dom_sf"/>
</dbReference>
<organism evidence="1 2">
    <name type="scientific">Monosporascus cannonballus</name>
    <dbReference type="NCBI Taxonomy" id="155416"/>
    <lineage>
        <taxon>Eukaryota</taxon>
        <taxon>Fungi</taxon>
        <taxon>Dikarya</taxon>
        <taxon>Ascomycota</taxon>
        <taxon>Pezizomycotina</taxon>
        <taxon>Sordariomycetes</taxon>
        <taxon>Xylariomycetidae</taxon>
        <taxon>Xylariales</taxon>
        <taxon>Xylariales incertae sedis</taxon>
        <taxon>Monosporascus</taxon>
    </lineage>
</organism>
<name>A0ABY0GW47_9PEZI</name>
<evidence type="ECO:0008006" key="3">
    <source>
        <dbReference type="Google" id="ProtNLM"/>
    </source>
</evidence>
<proteinExistence type="predicted"/>
<dbReference type="PANTHER" id="PTHR42034">
    <property type="entry name" value="CHROMOSOME 7, WHOLE GENOME SHOTGUN SEQUENCE-RELATED"/>
    <property type="match status" value="1"/>
</dbReference>
<evidence type="ECO:0000313" key="2">
    <source>
        <dbReference type="Proteomes" id="UP000294003"/>
    </source>
</evidence>
<dbReference type="PANTHER" id="PTHR42034:SF1">
    <property type="entry name" value="CONDENSATION DOMAIN-CONTAINING PROTEIN"/>
    <property type="match status" value="1"/>
</dbReference>
<protein>
    <recommendedName>
        <fullName evidence="3">Tautomerase cis-CaaD-like domain-containing protein</fullName>
    </recommendedName>
</protein>